<feature type="transmembrane region" description="Helical" evidence="1">
    <location>
        <begin position="252"/>
        <end position="273"/>
    </location>
</feature>
<name>A0A1G6SLX4_9BACT</name>
<gene>
    <name evidence="2" type="ORF">SAMN04488104_101760</name>
</gene>
<evidence type="ECO:0000256" key="1">
    <source>
        <dbReference type="SAM" id="Phobius"/>
    </source>
</evidence>
<proteinExistence type="predicted"/>
<protein>
    <recommendedName>
        <fullName evidence="4">DUF4153 domain-containing protein</fullName>
    </recommendedName>
</protein>
<sequence length="414" mass="46826">MKEQILSNLHQAEELEKLYRKNKSEFKIAFQELYPQIQDTPTVEFWNARLNFAAESREWGNSKAWAFILIAASVAWLIAKSPDFFNWNEEFFYPRNLSFLVFPFVSLYFVWKKELSPTSLWLPGLVLMGSIFYINLLPENNQSDTLLLACIHLPLLLWGVLGFVFGEAQPKNLLKRLEFLNFNGDAVIMGAVLGLAGMLLSGITIGLFNLIGLDIGEFYFENIGLFGLVAAPLIATHLTQTNPQLVNKVPPIIAKIFAPLVLIMLFFYLGAIVYAGKDPYNDREFLLLFNLLLIGVLALIFFSVAESSQESNSKMSKWVLILLSLATVIVNLVALSAIAFRISEYGLTPNRLAVLGINVLMLIHLLWVCRGLITTLRKDKSIQEVGLVVVRYLPVYLIWTMIVVFVFPLVFGFK</sequence>
<keyword evidence="1" id="KW-0472">Membrane</keyword>
<keyword evidence="1" id="KW-1133">Transmembrane helix</keyword>
<organism evidence="2 3">
    <name type="scientific">Algoriphagus faecimaris</name>
    <dbReference type="NCBI Taxonomy" id="686796"/>
    <lineage>
        <taxon>Bacteria</taxon>
        <taxon>Pseudomonadati</taxon>
        <taxon>Bacteroidota</taxon>
        <taxon>Cytophagia</taxon>
        <taxon>Cytophagales</taxon>
        <taxon>Cyclobacteriaceae</taxon>
        <taxon>Algoriphagus</taxon>
    </lineage>
</organism>
<accession>A0A1G6SLX4</accession>
<evidence type="ECO:0000313" key="2">
    <source>
        <dbReference type="EMBL" id="SDD17217.1"/>
    </source>
</evidence>
<keyword evidence="3" id="KW-1185">Reference proteome</keyword>
<dbReference type="STRING" id="686796.SAMN04488104_101760"/>
<reference evidence="3" key="1">
    <citation type="submission" date="2016-10" db="EMBL/GenBank/DDBJ databases">
        <authorList>
            <person name="Varghese N."/>
            <person name="Submissions S."/>
        </authorList>
    </citation>
    <scope>NUCLEOTIDE SEQUENCE [LARGE SCALE GENOMIC DNA]</scope>
    <source>
        <strain evidence="3">DSM 23095</strain>
    </source>
</reference>
<feature type="transmembrane region" description="Helical" evidence="1">
    <location>
        <begin position="223"/>
        <end position="240"/>
    </location>
</feature>
<feature type="transmembrane region" description="Helical" evidence="1">
    <location>
        <begin position="62"/>
        <end position="79"/>
    </location>
</feature>
<feature type="transmembrane region" description="Helical" evidence="1">
    <location>
        <begin position="317"/>
        <end position="340"/>
    </location>
</feature>
<feature type="transmembrane region" description="Helical" evidence="1">
    <location>
        <begin position="146"/>
        <end position="166"/>
    </location>
</feature>
<feature type="transmembrane region" description="Helical" evidence="1">
    <location>
        <begin position="117"/>
        <end position="134"/>
    </location>
</feature>
<feature type="transmembrane region" description="Helical" evidence="1">
    <location>
        <begin position="186"/>
        <end position="211"/>
    </location>
</feature>
<keyword evidence="1" id="KW-0812">Transmembrane</keyword>
<dbReference type="AlphaFoldDB" id="A0A1G6SLX4"/>
<evidence type="ECO:0008006" key="4">
    <source>
        <dbReference type="Google" id="ProtNLM"/>
    </source>
</evidence>
<feature type="transmembrane region" description="Helical" evidence="1">
    <location>
        <begin position="91"/>
        <end position="111"/>
    </location>
</feature>
<feature type="transmembrane region" description="Helical" evidence="1">
    <location>
        <begin position="285"/>
        <end position="305"/>
    </location>
</feature>
<dbReference type="Proteomes" id="UP000199060">
    <property type="component" value="Unassembled WGS sequence"/>
</dbReference>
<feature type="transmembrane region" description="Helical" evidence="1">
    <location>
        <begin position="352"/>
        <end position="373"/>
    </location>
</feature>
<evidence type="ECO:0000313" key="3">
    <source>
        <dbReference type="Proteomes" id="UP000199060"/>
    </source>
</evidence>
<dbReference type="RefSeq" id="WP_087939271.1">
    <property type="nucleotide sequence ID" value="NZ_FNAC01000017.1"/>
</dbReference>
<dbReference type="EMBL" id="FNAC01000017">
    <property type="protein sequence ID" value="SDD17217.1"/>
    <property type="molecule type" value="Genomic_DNA"/>
</dbReference>
<feature type="transmembrane region" description="Helical" evidence="1">
    <location>
        <begin position="393"/>
        <end position="413"/>
    </location>
</feature>
<dbReference type="OrthoDB" id="637094at2"/>